<dbReference type="EMBL" id="CAQL01001028">
    <property type="protein sequence ID" value="CCQ58488.1"/>
    <property type="molecule type" value="Genomic_DNA"/>
</dbReference>
<sequence>MRSFVYPQMLKDCLKGNQIKLPQIGWIKFRKSRKIPDGFEIKQARIVRKASGYFVMLSMQLDVNIPSHPYPLMEGGIGRGIGHPLGIDLGLDKFLVTSDGELVDRPRFLNRLQRKRKLLQRRLRNKKKGSNNRHKLNLKIARLHQRISDTRKDWHFKLAHHLCDQAQSIFIEDIDFRSWARGMLSKHCLDAAFGQFVTILKWVAWKRDVFVAEVDKNYTSQICPQCSCETGKKTLDVREHICPECGYTTHRDVASAQVIRNRGLTHLD</sequence>
<protein>
    <submittedName>
        <fullName evidence="7">Transposase</fullName>
    </submittedName>
</protein>
<organism evidence="7 8">
    <name type="scientific">Crocosphaera watsonii WH 0005</name>
    <dbReference type="NCBI Taxonomy" id="423472"/>
    <lineage>
        <taxon>Bacteria</taxon>
        <taxon>Bacillati</taxon>
        <taxon>Cyanobacteriota</taxon>
        <taxon>Cyanophyceae</taxon>
        <taxon>Oscillatoriophycideae</taxon>
        <taxon>Chroococcales</taxon>
        <taxon>Aphanothecaceae</taxon>
        <taxon>Crocosphaera</taxon>
    </lineage>
</organism>
<evidence type="ECO:0000256" key="4">
    <source>
        <dbReference type="ARBA" id="ARBA00023172"/>
    </source>
</evidence>
<gene>
    <name evidence="7" type="ORF">CWATWH0005_4400</name>
</gene>
<dbReference type="AlphaFoldDB" id="T2IZP0"/>
<evidence type="ECO:0000256" key="1">
    <source>
        <dbReference type="ARBA" id="ARBA00008761"/>
    </source>
</evidence>
<dbReference type="Proteomes" id="UP000017981">
    <property type="component" value="Unassembled WGS sequence"/>
</dbReference>
<name>T2IZP0_CROWT</name>
<evidence type="ECO:0000259" key="6">
    <source>
        <dbReference type="Pfam" id="PF07282"/>
    </source>
</evidence>
<comment type="similarity">
    <text evidence="1">In the C-terminal section; belongs to the transposase 35 family.</text>
</comment>
<dbReference type="InterPro" id="IPR010095">
    <property type="entry name" value="Cas12f1-like_TNB"/>
</dbReference>
<dbReference type="GO" id="GO:0003677">
    <property type="term" value="F:DNA binding"/>
    <property type="evidence" value="ECO:0007669"/>
    <property type="project" value="UniProtKB-KW"/>
</dbReference>
<feature type="domain" description="Cas12f1-like TNB" evidence="6">
    <location>
        <begin position="193"/>
        <end position="259"/>
    </location>
</feature>
<dbReference type="GO" id="GO:0006310">
    <property type="term" value="P:DNA recombination"/>
    <property type="evidence" value="ECO:0007669"/>
    <property type="project" value="UniProtKB-KW"/>
</dbReference>
<dbReference type="GO" id="GO:0032196">
    <property type="term" value="P:transposition"/>
    <property type="evidence" value="ECO:0007669"/>
    <property type="project" value="UniProtKB-KW"/>
</dbReference>
<evidence type="ECO:0000256" key="3">
    <source>
        <dbReference type="ARBA" id="ARBA00023125"/>
    </source>
</evidence>
<keyword evidence="2" id="KW-0815">Transposition</keyword>
<accession>T2IZP0</accession>
<reference evidence="7 8" key="2">
    <citation type="submission" date="2013-09" db="EMBL/GenBank/DDBJ databases">
        <title>Whole genome comparison of six Crocosphaera watsonii strains with differing phenotypes.</title>
        <authorList>
            <person name="Bench S.R."/>
            <person name="Heller P."/>
            <person name="Frank I."/>
            <person name="Arciniega M."/>
            <person name="Shilova I.N."/>
            <person name="Zehr J.P."/>
        </authorList>
    </citation>
    <scope>NUCLEOTIDE SEQUENCE [LARGE SCALE GENOMIC DNA]</scope>
    <source>
        <strain evidence="7 8">WH 0005</strain>
    </source>
</reference>
<dbReference type="NCBIfam" id="NF040570">
    <property type="entry name" value="guided_TnpB"/>
    <property type="match status" value="1"/>
</dbReference>
<keyword evidence="3" id="KW-0238">DNA-binding</keyword>
<dbReference type="Pfam" id="PF01385">
    <property type="entry name" value="OrfB_IS605"/>
    <property type="match status" value="1"/>
</dbReference>
<dbReference type="InterPro" id="IPR001959">
    <property type="entry name" value="Transposase"/>
</dbReference>
<evidence type="ECO:0000259" key="5">
    <source>
        <dbReference type="Pfam" id="PF01385"/>
    </source>
</evidence>
<evidence type="ECO:0000313" key="8">
    <source>
        <dbReference type="Proteomes" id="UP000017981"/>
    </source>
</evidence>
<feature type="domain" description="Probable transposase IS891/IS1136/IS1341" evidence="5">
    <location>
        <begin position="85"/>
        <end position="177"/>
    </location>
</feature>
<evidence type="ECO:0000256" key="2">
    <source>
        <dbReference type="ARBA" id="ARBA00022578"/>
    </source>
</evidence>
<proteinExistence type="inferred from homology"/>
<evidence type="ECO:0000313" key="7">
    <source>
        <dbReference type="EMBL" id="CCQ58488.1"/>
    </source>
</evidence>
<keyword evidence="4" id="KW-0233">DNA recombination</keyword>
<comment type="caution">
    <text evidence="7">The sequence shown here is derived from an EMBL/GenBank/DDBJ whole genome shotgun (WGS) entry which is preliminary data.</text>
</comment>
<reference evidence="7 8" key="1">
    <citation type="submission" date="2013-01" db="EMBL/GenBank/DDBJ databases">
        <authorList>
            <person name="Bench S."/>
        </authorList>
    </citation>
    <scope>NUCLEOTIDE SEQUENCE [LARGE SCALE GENOMIC DNA]</scope>
    <source>
        <strain evidence="7 8">WH 0005</strain>
    </source>
</reference>
<dbReference type="Pfam" id="PF07282">
    <property type="entry name" value="Cas12f1-like_TNB"/>
    <property type="match status" value="1"/>
</dbReference>